<evidence type="ECO:0000256" key="2">
    <source>
        <dbReference type="ARBA" id="ARBA00022475"/>
    </source>
</evidence>
<evidence type="ECO:0000313" key="8">
    <source>
        <dbReference type="Proteomes" id="UP000220922"/>
    </source>
</evidence>
<comment type="caution">
    <text evidence="7">The sequence shown here is derived from an EMBL/GenBank/DDBJ whole genome shotgun (WGS) entry which is preliminary data.</text>
</comment>
<name>A0A2H3L0R6_9CHLR</name>
<sequence>MEPMVDPMVEAAQLALTGVTVVFMALALVALMLSLIGRIDKPIQQLMSRGKAAPEPAQAPVTPVVEATDAELTPELIAVLTVAANEVLQQPVRITRVQYNQPQTGAWSSQGRISIMASRRRRDR</sequence>
<evidence type="ECO:0000256" key="4">
    <source>
        <dbReference type="ARBA" id="ARBA00022989"/>
    </source>
</evidence>
<dbReference type="InterPro" id="IPR005899">
    <property type="entry name" value="Na_pump_deCOase"/>
</dbReference>
<dbReference type="EMBL" id="LYXE01000063">
    <property type="protein sequence ID" value="PDV99905.1"/>
    <property type="molecule type" value="Genomic_DNA"/>
</dbReference>
<evidence type="ECO:0000256" key="1">
    <source>
        <dbReference type="ARBA" id="ARBA00004236"/>
    </source>
</evidence>
<proteinExistence type="predicted"/>
<accession>A0A2H3L0R6</accession>
<dbReference type="GO" id="GO:0015081">
    <property type="term" value="F:sodium ion transmembrane transporter activity"/>
    <property type="evidence" value="ECO:0007669"/>
    <property type="project" value="InterPro"/>
</dbReference>
<keyword evidence="5 6" id="KW-0472">Membrane</keyword>
<gene>
    <name evidence="7" type="ORF">A9Q02_01455</name>
</gene>
<protein>
    <submittedName>
        <fullName evidence="7">Uncharacterized protein</fullName>
    </submittedName>
</protein>
<dbReference type="Proteomes" id="UP000220922">
    <property type="component" value="Unassembled WGS sequence"/>
</dbReference>
<dbReference type="OrthoDB" id="163095at2"/>
<evidence type="ECO:0000313" key="7">
    <source>
        <dbReference type="EMBL" id="PDV99905.1"/>
    </source>
</evidence>
<dbReference type="GO" id="GO:0005886">
    <property type="term" value="C:plasma membrane"/>
    <property type="evidence" value="ECO:0007669"/>
    <property type="project" value="UniProtKB-SubCell"/>
</dbReference>
<reference evidence="7 8" key="1">
    <citation type="submission" date="2016-05" db="EMBL/GenBank/DDBJ databases">
        <authorList>
            <person name="Lavstsen T."/>
            <person name="Jespersen J.S."/>
        </authorList>
    </citation>
    <scope>NUCLEOTIDE SEQUENCE [LARGE SCALE GENOMIC DNA]</scope>
    <source>
        <strain evidence="7 8">B7-9</strain>
    </source>
</reference>
<keyword evidence="8" id="KW-1185">Reference proteome</keyword>
<feature type="transmembrane region" description="Helical" evidence="6">
    <location>
        <begin position="12"/>
        <end position="37"/>
    </location>
</feature>
<dbReference type="RefSeq" id="WP_097651669.1">
    <property type="nucleotide sequence ID" value="NZ_LYXE01000063.1"/>
</dbReference>
<evidence type="ECO:0000256" key="6">
    <source>
        <dbReference type="SAM" id="Phobius"/>
    </source>
</evidence>
<keyword evidence="2" id="KW-1003">Cell membrane</keyword>
<keyword evidence="4 6" id="KW-1133">Transmembrane helix</keyword>
<dbReference type="AlphaFoldDB" id="A0A2H3L0R6"/>
<keyword evidence="3 6" id="KW-0812">Transmembrane</keyword>
<evidence type="ECO:0000256" key="5">
    <source>
        <dbReference type="ARBA" id="ARBA00023136"/>
    </source>
</evidence>
<evidence type="ECO:0000256" key="3">
    <source>
        <dbReference type="ARBA" id="ARBA00022692"/>
    </source>
</evidence>
<dbReference type="GO" id="GO:0036376">
    <property type="term" value="P:sodium ion export across plasma membrane"/>
    <property type="evidence" value="ECO:0007669"/>
    <property type="project" value="InterPro"/>
</dbReference>
<organism evidence="7 8">
    <name type="scientific">Candidatus Chloroploca asiatica</name>
    <dbReference type="NCBI Taxonomy" id="1506545"/>
    <lineage>
        <taxon>Bacteria</taxon>
        <taxon>Bacillati</taxon>
        <taxon>Chloroflexota</taxon>
        <taxon>Chloroflexia</taxon>
        <taxon>Chloroflexales</taxon>
        <taxon>Chloroflexineae</taxon>
        <taxon>Oscillochloridaceae</taxon>
        <taxon>Candidatus Chloroploca</taxon>
    </lineage>
</organism>
<comment type="subcellular location">
    <subcellularLocation>
        <location evidence="1">Cell membrane</location>
    </subcellularLocation>
</comment>
<dbReference type="Pfam" id="PF04277">
    <property type="entry name" value="OAD_gamma"/>
    <property type="match status" value="1"/>
</dbReference>